<evidence type="ECO:0000313" key="4">
    <source>
        <dbReference type="WBParaSite" id="GPUH_0001324301-mRNA-1"/>
    </source>
</evidence>
<evidence type="ECO:0000313" key="2">
    <source>
        <dbReference type="EMBL" id="VDN21884.1"/>
    </source>
</evidence>
<dbReference type="Proteomes" id="UP000271098">
    <property type="component" value="Unassembled WGS sequence"/>
</dbReference>
<name>A0A183DWY7_9BILA</name>
<sequence>MRLYISLMLHRLWKQETLYDVAERFHVSRGWLQNALQATYSQASSIIRFAEVLLRDQFAEKIEELEQMGINANEVLAKFITDY</sequence>
<dbReference type="SUPFAM" id="SSF158702">
    <property type="entry name" value="Sec63 N-terminal domain-like"/>
    <property type="match status" value="1"/>
</dbReference>
<reference evidence="4" key="1">
    <citation type="submission" date="2016-06" db="UniProtKB">
        <authorList>
            <consortium name="WormBaseParasite"/>
        </authorList>
    </citation>
    <scope>IDENTIFICATION</scope>
</reference>
<accession>A0A183DWY7</accession>
<organism evidence="4">
    <name type="scientific">Gongylonema pulchrum</name>
    <dbReference type="NCBI Taxonomy" id="637853"/>
    <lineage>
        <taxon>Eukaryota</taxon>
        <taxon>Metazoa</taxon>
        <taxon>Ecdysozoa</taxon>
        <taxon>Nematoda</taxon>
        <taxon>Chromadorea</taxon>
        <taxon>Rhabditida</taxon>
        <taxon>Spirurina</taxon>
        <taxon>Spiruromorpha</taxon>
        <taxon>Spiruroidea</taxon>
        <taxon>Gongylonematidae</taxon>
        <taxon>Gongylonema</taxon>
    </lineage>
</organism>
<dbReference type="InterPro" id="IPR048960">
    <property type="entry name" value="POLQ-like_helical"/>
</dbReference>
<keyword evidence="3" id="KW-1185">Reference proteome</keyword>
<dbReference type="Pfam" id="PF21099">
    <property type="entry name" value="POLQ_helical"/>
    <property type="match status" value="1"/>
</dbReference>
<dbReference type="EMBL" id="UYRT01080026">
    <property type="protein sequence ID" value="VDN21884.1"/>
    <property type="molecule type" value="Genomic_DNA"/>
</dbReference>
<dbReference type="AlphaFoldDB" id="A0A183DWY7"/>
<dbReference type="Gene3D" id="1.10.3380.20">
    <property type="match status" value="1"/>
</dbReference>
<reference evidence="2 3" key="2">
    <citation type="submission" date="2018-11" db="EMBL/GenBank/DDBJ databases">
        <authorList>
            <consortium name="Pathogen Informatics"/>
        </authorList>
    </citation>
    <scope>NUCLEOTIDE SEQUENCE [LARGE SCALE GENOMIC DNA]</scope>
</reference>
<protein>
    <submittedName>
        <fullName evidence="4">Helix-turn-helix domain-containing protein</fullName>
    </submittedName>
</protein>
<proteinExistence type="predicted"/>
<dbReference type="WBParaSite" id="GPUH_0001324301-mRNA-1">
    <property type="protein sequence ID" value="GPUH_0001324301-mRNA-1"/>
    <property type="gene ID" value="GPUH_0001324301"/>
</dbReference>
<gene>
    <name evidence="2" type="ORF">GPUH_LOCUS13228</name>
</gene>
<dbReference type="OrthoDB" id="2320933at2759"/>
<feature type="domain" description="POLQ-like helical" evidence="1">
    <location>
        <begin position="2"/>
        <end position="63"/>
    </location>
</feature>
<evidence type="ECO:0000313" key="3">
    <source>
        <dbReference type="Proteomes" id="UP000271098"/>
    </source>
</evidence>
<evidence type="ECO:0000259" key="1">
    <source>
        <dbReference type="Pfam" id="PF21099"/>
    </source>
</evidence>